<dbReference type="PANTHER" id="PTHR11482:SF6">
    <property type="entry name" value="ORNITHINE DECARBOXYLASE 1-RELATED"/>
    <property type="match status" value="1"/>
</dbReference>
<evidence type="ECO:0000256" key="8">
    <source>
        <dbReference type="ARBA" id="ARBA00037173"/>
    </source>
</evidence>
<dbReference type="InterPro" id="IPR022653">
    <property type="entry name" value="De-COase2_pyr-phos_BS"/>
</dbReference>
<evidence type="ECO:0000313" key="15">
    <source>
        <dbReference type="Proteomes" id="UP000887575"/>
    </source>
</evidence>
<organism evidence="15 16">
    <name type="scientific">Mesorhabditis belari</name>
    <dbReference type="NCBI Taxonomy" id="2138241"/>
    <lineage>
        <taxon>Eukaryota</taxon>
        <taxon>Metazoa</taxon>
        <taxon>Ecdysozoa</taxon>
        <taxon>Nematoda</taxon>
        <taxon>Chromadorea</taxon>
        <taxon>Rhabditida</taxon>
        <taxon>Rhabditina</taxon>
        <taxon>Rhabditomorpha</taxon>
        <taxon>Rhabditoidea</taxon>
        <taxon>Rhabditidae</taxon>
        <taxon>Mesorhabditinae</taxon>
        <taxon>Mesorhabditis</taxon>
    </lineage>
</organism>
<evidence type="ECO:0000256" key="2">
    <source>
        <dbReference type="ARBA" id="ARBA00008872"/>
    </source>
</evidence>
<evidence type="ECO:0000256" key="5">
    <source>
        <dbReference type="ARBA" id="ARBA00023239"/>
    </source>
</evidence>
<dbReference type="GO" id="GO:0005737">
    <property type="term" value="C:cytoplasm"/>
    <property type="evidence" value="ECO:0007669"/>
    <property type="project" value="TreeGrafter"/>
</dbReference>
<dbReference type="PRINTS" id="PR01179">
    <property type="entry name" value="ODADCRBXLASE"/>
</dbReference>
<dbReference type="InterPro" id="IPR022643">
    <property type="entry name" value="De-COase2_C"/>
</dbReference>
<dbReference type="GO" id="GO:0004586">
    <property type="term" value="F:ornithine decarboxylase activity"/>
    <property type="evidence" value="ECO:0007669"/>
    <property type="project" value="UniProtKB-EC"/>
</dbReference>
<keyword evidence="4" id="KW-0620">Polyamine biosynthesis</keyword>
<protein>
    <recommendedName>
        <fullName evidence="7">ornithine decarboxylase</fullName>
        <ecNumber evidence="7">4.1.1.17</ecNumber>
    </recommendedName>
</protein>
<proteinExistence type="inferred from homology"/>
<evidence type="ECO:0000256" key="11">
    <source>
        <dbReference type="PIRSR" id="PIRSR600183-50"/>
    </source>
</evidence>
<dbReference type="CDD" id="cd00622">
    <property type="entry name" value="PLPDE_III_ODC"/>
    <property type="match status" value="1"/>
</dbReference>
<dbReference type="SUPFAM" id="SSF50621">
    <property type="entry name" value="Alanine racemase C-terminal domain-like"/>
    <property type="match status" value="1"/>
</dbReference>
<comment type="pathway">
    <text evidence="6">Amine and polyamine biosynthesis; putrescine biosynthesis via L-ornithine pathway; putrescine from L-ornithine: step 1/1.</text>
</comment>
<accession>A0AAF3FT99</accession>
<evidence type="ECO:0000313" key="16">
    <source>
        <dbReference type="WBParaSite" id="MBELARI_LOCUS9941"/>
    </source>
</evidence>
<dbReference type="AlphaFoldDB" id="A0AAF3FT99"/>
<dbReference type="Gene3D" id="3.20.20.10">
    <property type="entry name" value="Alanine racemase"/>
    <property type="match status" value="1"/>
</dbReference>
<comment type="subunit">
    <text evidence="9">Homodimer. Only the dimer is catalytically active, as the active sites are constructed of residues from both monomers.</text>
</comment>
<evidence type="ECO:0000256" key="9">
    <source>
        <dbReference type="ARBA" id="ARBA00046672"/>
    </source>
</evidence>
<feature type="active site" description="Proton donor" evidence="11">
    <location>
        <position position="438"/>
    </location>
</feature>
<dbReference type="SUPFAM" id="SSF51419">
    <property type="entry name" value="PLP-binding barrel"/>
    <property type="match status" value="1"/>
</dbReference>
<dbReference type="GO" id="GO:0033387">
    <property type="term" value="P:putrescine biosynthetic process from arginine, via ornithine"/>
    <property type="evidence" value="ECO:0007669"/>
    <property type="project" value="TreeGrafter"/>
</dbReference>
<comment type="function">
    <text evidence="8">Catalyzes the first and rate-limiting step of polyamine biosynthesis that converts ornithine into putrescine, which is the precursor for the polyamines, spermidine and spermine. Polyamines are essential for cell proliferation and are implicated in cellular processes, ranging from DNA replication to apoptosis.</text>
</comment>
<evidence type="ECO:0000256" key="4">
    <source>
        <dbReference type="ARBA" id="ARBA00023115"/>
    </source>
</evidence>
<dbReference type="Pfam" id="PF00278">
    <property type="entry name" value="Orn_DAP_Arg_deC"/>
    <property type="match status" value="1"/>
</dbReference>
<dbReference type="PANTHER" id="PTHR11482">
    <property type="entry name" value="ARGININE/DIAMINOPIMELATE/ORNITHINE DECARBOXYLASE"/>
    <property type="match status" value="1"/>
</dbReference>
<keyword evidence="15" id="KW-1185">Reference proteome</keyword>
<dbReference type="FunFam" id="3.20.20.10:FF:000005">
    <property type="entry name" value="Ornithine decarboxylase"/>
    <property type="match status" value="1"/>
</dbReference>
<dbReference type="PRINTS" id="PR01182">
    <property type="entry name" value="ORNDCRBXLASE"/>
</dbReference>
<feature type="domain" description="Orn/DAP/Arg decarboxylase 2 C-terminal" evidence="13">
    <location>
        <begin position="364"/>
        <end position="465"/>
    </location>
</feature>
<dbReference type="Gene3D" id="2.40.37.10">
    <property type="entry name" value="Lyase, Ornithine Decarboxylase, Chain A, domain 1"/>
    <property type="match status" value="1"/>
</dbReference>
<evidence type="ECO:0000256" key="3">
    <source>
        <dbReference type="ARBA" id="ARBA00022898"/>
    </source>
</evidence>
<comment type="catalytic activity">
    <reaction evidence="10">
        <text>L-ornithine + H(+) = putrescine + CO2</text>
        <dbReference type="Rhea" id="RHEA:22964"/>
        <dbReference type="ChEBI" id="CHEBI:15378"/>
        <dbReference type="ChEBI" id="CHEBI:16526"/>
        <dbReference type="ChEBI" id="CHEBI:46911"/>
        <dbReference type="ChEBI" id="CHEBI:326268"/>
        <dbReference type="EC" id="4.1.1.17"/>
    </reaction>
</comment>
<name>A0AAF3FT99_9BILA</name>
<evidence type="ECO:0000256" key="1">
    <source>
        <dbReference type="ARBA" id="ARBA00001933"/>
    </source>
</evidence>
<dbReference type="WBParaSite" id="MBELARI_LOCUS9941">
    <property type="protein sequence ID" value="MBELARI_LOCUS9941"/>
    <property type="gene ID" value="MBELARI_LOCUS9941"/>
</dbReference>
<dbReference type="InterPro" id="IPR002433">
    <property type="entry name" value="Orn_de-COase"/>
</dbReference>
<evidence type="ECO:0000256" key="12">
    <source>
        <dbReference type="RuleBase" id="RU003737"/>
    </source>
</evidence>
<feature type="modified residue" description="N6-(pyridoxal phosphate)lysine" evidence="11">
    <location>
        <position position="150"/>
    </location>
</feature>
<dbReference type="InterPro" id="IPR000183">
    <property type="entry name" value="Orn/DAP/Arg_de-COase"/>
</dbReference>
<dbReference type="InterPro" id="IPR009006">
    <property type="entry name" value="Ala_racemase/Decarboxylase_C"/>
</dbReference>
<keyword evidence="3 11" id="KW-0663">Pyridoxal phosphate</keyword>
<dbReference type="PROSITE" id="PS00878">
    <property type="entry name" value="ODR_DC_2_1"/>
    <property type="match status" value="1"/>
</dbReference>
<dbReference type="Proteomes" id="UP000887575">
    <property type="component" value="Unassembled WGS sequence"/>
</dbReference>
<evidence type="ECO:0000259" key="14">
    <source>
        <dbReference type="Pfam" id="PF02784"/>
    </source>
</evidence>
<comment type="cofactor">
    <cofactor evidence="1 11">
        <name>pyridoxal 5'-phosphate</name>
        <dbReference type="ChEBI" id="CHEBI:597326"/>
    </cofactor>
</comment>
<dbReference type="InterPro" id="IPR029066">
    <property type="entry name" value="PLP-binding_barrel"/>
</dbReference>
<dbReference type="Pfam" id="PF02784">
    <property type="entry name" value="Orn_Arg_deC_N"/>
    <property type="match status" value="1"/>
</dbReference>
<reference evidence="16" key="1">
    <citation type="submission" date="2024-02" db="UniProtKB">
        <authorList>
            <consortium name="WormBaseParasite"/>
        </authorList>
    </citation>
    <scope>IDENTIFICATION</scope>
</reference>
<feature type="domain" description="Orn/DAP/Arg decarboxylase 2 N-terminal" evidence="14">
    <location>
        <begin position="127"/>
        <end position="361"/>
    </location>
</feature>
<evidence type="ECO:0000259" key="13">
    <source>
        <dbReference type="Pfam" id="PF00278"/>
    </source>
</evidence>
<evidence type="ECO:0000256" key="7">
    <source>
        <dbReference type="ARBA" id="ARBA00034138"/>
    </source>
</evidence>
<dbReference type="EC" id="4.1.1.17" evidence="7"/>
<sequence length="499" mass="55512">MGFGAEEDRLLREKDKVTRQRGLCSYLKIFPLTLVRCARPAATRYPLTLASTSEVGQKKKEDNFILIKRGVLKKMTMIKGCSRRELIGDIKVEIHDDPIIAEEMVEALANKYDSEEIDDAFLLINLDALLERFKLWKRELPHVEPFYAVKCNTDVTMLRVLAALGVNFDCASKQEIDIVLSIGVDPSRIIYANPCKTRAFIKHAEKRDVQLMTFDNAEELEKIQELHNSARLVLRIAVSDPTATCPLNLKFGADPVHAAPKLLAKAKQMGVNVEGISFHVGSGCNDCSAYEIAIAHARRLFDLGEAMGHHMNFLDLGGGFPGGKHHIAFEQISAVISGALCRYFPDPAVRVVAEPGRFFAARPFTLCANVIHSTAVNAERITHNDKDIGSKGMMYYLNDGVYGSFNCILFDHVHPKGHPLRPKEGAEAVMSTIWGPTCDSLDQIEDKKMMEEMSTGDWIVYPEMGAYTSAASTTFNGFQRPIAIYAISQANWETIADLL</sequence>
<keyword evidence="5" id="KW-0456">Lyase</keyword>
<dbReference type="InterPro" id="IPR022644">
    <property type="entry name" value="De-COase2_N"/>
</dbReference>
<evidence type="ECO:0000256" key="6">
    <source>
        <dbReference type="ARBA" id="ARBA00034115"/>
    </source>
</evidence>
<comment type="similarity">
    <text evidence="2 12">Belongs to the Orn/Lys/Arg decarboxylase class-II family.</text>
</comment>
<evidence type="ECO:0000256" key="10">
    <source>
        <dbReference type="ARBA" id="ARBA00049127"/>
    </source>
</evidence>